<comment type="similarity">
    <text evidence="3">Belongs to the FAD-dependent oxidoreductase family.</text>
</comment>
<dbReference type="OrthoDB" id="9808980at2"/>
<dbReference type="AlphaFoldDB" id="A0A317MY85"/>
<evidence type="ECO:0000313" key="11">
    <source>
        <dbReference type="EMBL" id="PWV64649.1"/>
    </source>
</evidence>
<comment type="subcellular location">
    <subcellularLocation>
        <location evidence="2">Cytoplasm</location>
    </subcellularLocation>
</comment>
<evidence type="ECO:0000313" key="12">
    <source>
        <dbReference type="Proteomes" id="UP000246569"/>
    </source>
</evidence>
<name>A0A317MY85_9GAMM</name>
<keyword evidence="12" id="KW-1185">Reference proteome</keyword>
<dbReference type="Proteomes" id="UP000246569">
    <property type="component" value="Unassembled WGS sequence"/>
</dbReference>
<feature type="domain" description="Rubredoxin binding" evidence="10">
    <location>
        <begin position="306"/>
        <end position="377"/>
    </location>
</feature>
<keyword evidence="4" id="KW-0963">Cytoplasm</keyword>
<feature type="domain" description="FAD/NAD(P)-binding" evidence="9">
    <location>
        <begin position="4"/>
        <end position="286"/>
    </location>
</feature>
<keyword evidence="5" id="KW-0285">Flavoprotein</keyword>
<dbReference type="GO" id="GO:0016491">
    <property type="term" value="F:oxidoreductase activity"/>
    <property type="evidence" value="ECO:0007669"/>
    <property type="project" value="UniProtKB-KW"/>
</dbReference>
<dbReference type="Gene3D" id="3.30.390.120">
    <property type="match status" value="1"/>
</dbReference>
<reference evidence="11 12" key="1">
    <citation type="submission" date="2018-05" db="EMBL/GenBank/DDBJ databases">
        <title>Genomic Encyclopedia of Type Strains, Phase IV (KMG-IV): sequencing the most valuable type-strain genomes for metagenomic binning, comparative biology and taxonomic classification.</title>
        <authorList>
            <person name="Goeker M."/>
        </authorList>
    </citation>
    <scope>NUCLEOTIDE SEQUENCE [LARGE SCALE GENOMIC DNA]</scope>
    <source>
        <strain evidence="11 12">DSM 23606</strain>
    </source>
</reference>
<evidence type="ECO:0000259" key="9">
    <source>
        <dbReference type="Pfam" id="PF07992"/>
    </source>
</evidence>
<comment type="cofactor">
    <cofactor evidence="1">
        <name>FAD</name>
        <dbReference type="ChEBI" id="CHEBI:57692"/>
    </cofactor>
</comment>
<dbReference type="InterPro" id="IPR023753">
    <property type="entry name" value="FAD/NAD-binding_dom"/>
</dbReference>
<proteinExistence type="inferred from homology"/>
<dbReference type="InterPro" id="IPR036188">
    <property type="entry name" value="FAD/NAD-bd_sf"/>
</dbReference>
<evidence type="ECO:0000259" key="10">
    <source>
        <dbReference type="Pfam" id="PF18113"/>
    </source>
</evidence>
<dbReference type="Pfam" id="PF07992">
    <property type="entry name" value="Pyr_redox_2"/>
    <property type="match status" value="1"/>
</dbReference>
<dbReference type="PANTHER" id="PTHR43429:SF3">
    <property type="entry name" value="NITRITE REDUCTASE [NAD(P)H]"/>
    <property type="match status" value="1"/>
</dbReference>
<evidence type="ECO:0000256" key="6">
    <source>
        <dbReference type="ARBA" id="ARBA00022827"/>
    </source>
</evidence>
<dbReference type="SUPFAM" id="SSF51905">
    <property type="entry name" value="FAD/NAD(P)-binding domain"/>
    <property type="match status" value="1"/>
</dbReference>
<evidence type="ECO:0000256" key="3">
    <source>
        <dbReference type="ARBA" id="ARBA00006442"/>
    </source>
</evidence>
<dbReference type="InterPro" id="IPR050260">
    <property type="entry name" value="FAD-bd_OxRdtase"/>
</dbReference>
<keyword evidence="8" id="KW-0520">NAD</keyword>
<protein>
    <submittedName>
        <fullName evidence="11">Rubredoxin-NAD+ reductase</fullName>
    </submittedName>
</protein>
<sequence length="381" mass="39165">MQPLVIIGAGLAGYTLAREWRKHDAHSPLTLVCADHGDFYAKPMLSNAFAQHKEPERLINAPAAQMAEQLGARLLSETRVEALDIAAQRITTAAGTLEYGALVLALGADPIRLPLAGDAAAAVLSVNDLDDYRRLRGLLKPAARVAILGGGLIGCEFANDFAGAGLAVTLLDPAPRPLASLAPAAVGERLAAALVAHGVDWRPGRALRAVEHAATGYRLTLDDGSELFADVVLSAVGLRPRTQLAQAAGLATARGIVVDGGLRSSAPAVYALGDCAEIEGRVRAYVMPIMQTARALAQTLAGTPSHVAFPPMPVVVKTPACPIVVEPPAAGLAVDWRYEELAGGLIARGVAADGTLAGFALAGSGVVGQRNALVKALGAPV</sequence>
<evidence type="ECO:0000256" key="5">
    <source>
        <dbReference type="ARBA" id="ARBA00022630"/>
    </source>
</evidence>
<keyword evidence="6" id="KW-0274">FAD</keyword>
<dbReference type="EMBL" id="QGTJ01000002">
    <property type="protein sequence ID" value="PWV64649.1"/>
    <property type="molecule type" value="Genomic_DNA"/>
</dbReference>
<evidence type="ECO:0000256" key="2">
    <source>
        <dbReference type="ARBA" id="ARBA00004496"/>
    </source>
</evidence>
<dbReference type="PANTHER" id="PTHR43429">
    <property type="entry name" value="PYRIDINE NUCLEOTIDE-DISULFIDE OXIDOREDUCTASE DOMAIN-CONTAINING"/>
    <property type="match status" value="1"/>
</dbReference>
<keyword evidence="7" id="KW-0560">Oxidoreductase</keyword>
<evidence type="ECO:0000256" key="8">
    <source>
        <dbReference type="ARBA" id="ARBA00023027"/>
    </source>
</evidence>
<dbReference type="PRINTS" id="PR00368">
    <property type="entry name" value="FADPNR"/>
</dbReference>
<dbReference type="PRINTS" id="PR00411">
    <property type="entry name" value="PNDRDTASEI"/>
</dbReference>
<organism evidence="11 12">
    <name type="scientific">Plasticicumulans acidivorans</name>
    <dbReference type="NCBI Taxonomy" id="886464"/>
    <lineage>
        <taxon>Bacteria</taxon>
        <taxon>Pseudomonadati</taxon>
        <taxon>Pseudomonadota</taxon>
        <taxon>Gammaproteobacteria</taxon>
        <taxon>Candidatus Competibacteraceae</taxon>
        <taxon>Plasticicumulans</taxon>
    </lineage>
</organism>
<gene>
    <name evidence="11" type="ORF">C7443_102300</name>
</gene>
<accession>A0A317MY85</accession>
<dbReference type="Gene3D" id="3.50.50.60">
    <property type="entry name" value="FAD/NAD(P)-binding domain"/>
    <property type="match status" value="2"/>
</dbReference>
<evidence type="ECO:0000256" key="1">
    <source>
        <dbReference type="ARBA" id="ARBA00001974"/>
    </source>
</evidence>
<dbReference type="InterPro" id="IPR041364">
    <property type="entry name" value="Rbx-bd"/>
</dbReference>
<dbReference type="GO" id="GO:0005737">
    <property type="term" value="C:cytoplasm"/>
    <property type="evidence" value="ECO:0007669"/>
    <property type="project" value="UniProtKB-SubCell"/>
</dbReference>
<evidence type="ECO:0000256" key="7">
    <source>
        <dbReference type="ARBA" id="ARBA00023002"/>
    </source>
</evidence>
<dbReference type="RefSeq" id="WP_110017290.1">
    <property type="nucleotide sequence ID" value="NZ_QGTJ01000002.1"/>
</dbReference>
<comment type="caution">
    <text evidence="11">The sequence shown here is derived from an EMBL/GenBank/DDBJ whole genome shotgun (WGS) entry which is preliminary data.</text>
</comment>
<evidence type="ECO:0000256" key="4">
    <source>
        <dbReference type="ARBA" id="ARBA00022490"/>
    </source>
</evidence>
<dbReference type="Pfam" id="PF18113">
    <property type="entry name" value="Rbx_binding"/>
    <property type="match status" value="1"/>
</dbReference>